<dbReference type="RefSeq" id="WP_105983659.1">
    <property type="nucleotide sequence ID" value="NZ_MQUC01000003.1"/>
</dbReference>
<gene>
    <name evidence="3" type="ORF">BST86_13160</name>
</gene>
<name>A0A2S9WWX3_9FLAO</name>
<feature type="signal peptide" evidence="2">
    <location>
        <begin position="1"/>
        <end position="20"/>
    </location>
</feature>
<dbReference type="OrthoDB" id="1144137at2"/>
<evidence type="ECO:0000256" key="2">
    <source>
        <dbReference type="SAM" id="SignalP"/>
    </source>
</evidence>
<evidence type="ECO:0000313" key="4">
    <source>
        <dbReference type="Proteomes" id="UP000239532"/>
    </source>
</evidence>
<proteinExistence type="predicted"/>
<protein>
    <submittedName>
        <fullName evidence="3">Uncharacterized protein</fullName>
    </submittedName>
</protein>
<dbReference type="EMBL" id="MQUC01000003">
    <property type="protein sequence ID" value="PRP67970.1"/>
    <property type="molecule type" value="Genomic_DNA"/>
</dbReference>
<keyword evidence="1" id="KW-0175">Coiled coil</keyword>
<evidence type="ECO:0000313" key="3">
    <source>
        <dbReference type="EMBL" id="PRP67970.1"/>
    </source>
</evidence>
<evidence type="ECO:0000256" key="1">
    <source>
        <dbReference type="SAM" id="Coils"/>
    </source>
</evidence>
<organism evidence="3 4">
    <name type="scientific">Nonlabens agnitus</name>
    <dbReference type="NCBI Taxonomy" id="870484"/>
    <lineage>
        <taxon>Bacteria</taxon>
        <taxon>Pseudomonadati</taxon>
        <taxon>Bacteroidota</taxon>
        <taxon>Flavobacteriia</taxon>
        <taxon>Flavobacteriales</taxon>
        <taxon>Flavobacteriaceae</taxon>
        <taxon>Nonlabens</taxon>
    </lineage>
</organism>
<comment type="caution">
    <text evidence="3">The sequence shown here is derived from an EMBL/GenBank/DDBJ whole genome shotgun (WGS) entry which is preliminary data.</text>
</comment>
<feature type="coiled-coil region" evidence="1">
    <location>
        <begin position="45"/>
        <end position="72"/>
    </location>
</feature>
<dbReference type="Proteomes" id="UP000239532">
    <property type="component" value="Unassembled WGS sequence"/>
</dbReference>
<keyword evidence="2" id="KW-0732">Signal</keyword>
<sequence>MKNILVTVFVALCASFIATGQQIKDKSTETVTKEVMQDGKKVFEYKVITEEIKNLQFKKEDANDTNQELDLDGSPTKIIKTVWIDKDVDGVYDKKITLTYNSEYDADMEFETIADGIVFTNHQGQTQMITDLGFYVMNASQDDEVYINVDTTSVTY</sequence>
<reference evidence="3 4" key="1">
    <citation type="submission" date="2016-11" db="EMBL/GenBank/DDBJ databases">
        <title>Trade-off between light-utilization and light-protection in marine flavobacteria.</title>
        <authorList>
            <person name="Kumagai Y."/>
        </authorList>
    </citation>
    <scope>NUCLEOTIDE SEQUENCE [LARGE SCALE GENOMIC DNA]</scope>
    <source>
        <strain evidence="3 4">JCM 17109</strain>
    </source>
</reference>
<dbReference type="AlphaFoldDB" id="A0A2S9WWX3"/>
<accession>A0A2S9WWX3</accession>
<feature type="chain" id="PRO_5015455113" evidence="2">
    <location>
        <begin position="21"/>
        <end position="156"/>
    </location>
</feature>
<keyword evidence="4" id="KW-1185">Reference proteome</keyword>